<accession>A0ABQ5ZW64</accession>
<dbReference type="RefSeq" id="WP_027851891.1">
    <property type="nucleotide sequence ID" value="NZ_BSOR01000030.1"/>
</dbReference>
<dbReference type="InterPro" id="IPR010927">
    <property type="entry name" value="T4SS_TraH"/>
</dbReference>
<sequence length="619" mass="65812">MQINNKKRIAKKFLSCAMAFTLVFTSAAPANASLQNAINNIATSQGGMGTALDPHTFRTSTQSGFHAGSVNMRFPVKAINLVSVERASVNVGCNGVSITFGGMAFISADEIIQYLKTIAKGVPALIYSMTLKAIAAPLEASLNKLYATMERLSASLKNSCEASQALVGMMGNIDMGGGESASNVFGGMAGGLGKTGANAIGGIDAGLNAGLDLGTEGMDWVSGLMDGGVKGVDPKAELKVKECMQLAREYGVTDNIEKTDICEPGGSFVTSYKQIETIAAQTSTAEKDVWLKMANRNGNITWNALQAYGVAPDNSGHAEEANNDFSKSIQGNLAFANLMLSMLGFDLKKEGEDPIKRPATISGQDVISLFMCGKPQAIRTMAASIPSEIAKQNTKQRLVSWCEAKLAKAGDKVFYQCPSESFNLKDGNCLNPATPSLDSFDHSFIGTTSSGGILFYIADLMDSSVQKAAAGGTDAKFDPPEQKLMALSPIPIYEVYNIAAATPTVAAQLLEANALLISYGVVNAMLTEMIASVVTPKHDDINTIFTSLPNEIHKIMFDMQDEIAVSYAQEVKYVDFYKQRIENIMSTIKSINKDVLEGSMAIGLDGQSFVEGLSKMSGR</sequence>
<proteinExistence type="predicted"/>
<organism evidence="2 3">
    <name type="scientific">Marinospirillum insulare</name>
    <dbReference type="NCBI Taxonomy" id="217169"/>
    <lineage>
        <taxon>Bacteria</taxon>
        <taxon>Pseudomonadati</taxon>
        <taxon>Pseudomonadota</taxon>
        <taxon>Gammaproteobacteria</taxon>
        <taxon>Oceanospirillales</taxon>
        <taxon>Oceanospirillaceae</taxon>
        <taxon>Marinospirillum</taxon>
    </lineage>
</organism>
<evidence type="ECO:0000313" key="3">
    <source>
        <dbReference type="Proteomes" id="UP001156682"/>
    </source>
</evidence>
<gene>
    <name evidence="2" type="ORF">GCM10007878_18540</name>
</gene>
<feature type="chain" id="PRO_5045984639" description="Conjugative transfer pilus assembly protein TraH" evidence="1">
    <location>
        <begin position="33"/>
        <end position="619"/>
    </location>
</feature>
<evidence type="ECO:0000256" key="1">
    <source>
        <dbReference type="SAM" id="SignalP"/>
    </source>
</evidence>
<dbReference type="Pfam" id="PF06122">
    <property type="entry name" value="TraH"/>
    <property type="match status" value="2"/>
</dbReference>
<name>A0ABQ5ZW64_9GAMM</name>
<reference evidence="3" key="1">
    <citation type="journal article" date="2019" name="Int. J. Syst. Evol. Microbiol.">
        <title>The Global Catalogue of Microorganisms (GCM) 10K type strain sequencing project: providing services to taxonomists for standard genome sequencing and annotation.</title>
        <authorList>
            <consortium name="The Broad Institute Genomics Platform"/>
            <consortium name="The Broad Institute Genome Sequencing Center for Infectious Disease"/>
            <person name="Wu L."/>
            <person name="Ma J."/>
        </authorList>
    </citation>
    <scope>NUCLEOTIDE SEQUENCE [LARGE SCALE GENOMIC DNA]</scope>
    <source>
        <strain evidence="3">NBRC 100033</strain>
    </source>
</reference>
<comment type="caution">
    <text evidence="2">The sequence shown here is derived from an EMBL/GenBank/DDBJ whole genome shotgun (WGS) entry which is preliminary data.</text>
</comment>
<keyword evidence="1" id="KW-0732">Signal</keyword>
<evidence type="ECO:0000313" key="2">
    <source>
        <dbReference type="EMBL" id="GLR64416.1"/>
    </source>
</evidence>
<keyword evidence="3" id="KW-1185">Reference proteome</keyword>
<dbReference type="Proteomes" id="UP001156682">
    <property type="component" value="Unassembled WGS sequence"/>
</dbReference>
<evidence type="ECO:0008006" key="4">
    <source>
        <dbReference type="Google" id="ProtNLM"/>
    </source>
</evidence>
<dbReference type="EMBL" id="BSOR01000030">
    <property type="protein sequence ID" value="GLR64416.1"/>
    <property type="molecule type" value="Genomic_DNA"/>
</dbReference>
<protein>
    <recommendedName>
        <fullName evidence="4">Conjugative transfer pilus assembly protein TraH</fullName>
    </recommendedName>
</protein>
<feature type="signal peptide" evidence="1">
    <location>
        <begin position="1"/>
        <end position="32"/>
    </location>
</feature>